<organism evidence="2 3">
    <name type="scientific">Thioalkalivibrio nitratireducens (strain DSM 14787 / UNIQEM 213 / ALEN2)</name>
    <dbReference type="NCBI Taxonomy" id="1255043"/>
    <lineage>
        <taxon>Bacteria</taxon>
        <taxon>Pseudomonadati</taxon>
        <taxon>Pseudomonadota</taxon>
        <taxon>Gammaproteobacteria</taxon>
        <taxon>Chromatiales</taxon>
        <taxon>Ectothiorhodospiraceae</taxon>
        <taxon>Thioalkalivibrio</taxon>
    </lineage>
</organism>
<sequence length="200" mass="21507">MKRSLTPPFLGSLVAAATLMLAAGAVAAGEEGVLWNALAEGGKVVMIRHAATEEASAEVSMNLAEDGDCSKEQNLTEAGRDQARVLGDRFQDHEVAVDGVLSSQYCRARETGELAFGRYEAWNALNLAEALPADDAEFLMEDVRERMGDFEGDGNLVMVTHRSNINTITFRQTEPGDIVVVEPDAFGGFTVLGTIAWEVD</sequence>
<dbReference type="CDD" id="cd07040">
    <property type="entry name" value="HP"/>
    <property type="match status" value="1"/>
</dbReference>
<keyword evidence="1" id="KW-0732">Signal</keyword>
<dbReference type="SUPFAM" id="SSF53254">
    <property type="entry name" value="Phosphoglycerate mutase-like"/>
    <property type="match status" value="1"/>
</dbReference>
<feature type="chain" id="PRO_5003940436" evidence="1">
    <location>
        <begin position="28"/>
        <end position="200"/>
    </location>
</feature>
<dbReference type="PATRIC" id="fig|1255043.3.peg.964"/>
<reference evidence="2" key="1">
    <citation type="submission" date="2015-12" db="EMBL/GenBank/DDBJ databases">
        <authorList>
            <person name="Tikhonova T.V."/>
            <person name="Pavlov A.R."/>
            <person name="Beletsky A.V."/>
            <person name="Mardanov A.V."/>
            <person name="Sorokin D.Y."/>
            <person name="Ravin N.V."/>
            <person name="Popov V.O."/>
        </authorList>
    </citation>
    <scope>NUCLEOTIDE SEQUENCE</scope>
    <source>
        <strain evidence="2">DSM 14787</strain>
    </source>
</reference>
<evidence type="ECO:0000256" key="1">
    <source>
        <dbReference type="SAM" id="SignalP"/>
    </source>
</evidence>
<dbReference type="eggNOG" id="COG2062">
    <property type="taxonomic scope" value="Bacteria"/>
</dbReference>
<dbReference type="Pfam" id="PF00300">
    <property type="entry name" value="His_Phos_1"/>
    <property type="match status" value="1"/>
</dbReference>
<evidence type="ECO:0000313" key="3">
    <source>
        <dbReference type="Proteomes" id="UP000010809"/>
    </source>
</evidence>
<dbReference type="EMBL" id="CP003989">
    <property type="protein sequence ID" value="AGA32645.1"/>
    <property type="molecule type" value="Genomic_DNA"/>
</dbReference>
<name>L0DUH2_THIND</name>
<dbReference type="Gene3D" id="3.40.50.1240">
    <property type="entry name" value="Phosphoglycerate mutase-like"/>
    <property type="match status" value="1"/>
</dbReference>
<dbReference type="InterPro" id="IPR029033">
    <property type="entry name" value="His_PPase_superfam"/>
</dbReference>
<dbReference type="AlphaFoldDB" id="L0DUH2"/>
<accession>L0DUH2</accession>
<keyword evidence="3" id="KW-1185">Reference proteome</keyword>
<evidence type="ECO:0000313" key="2">
    <source>
        <dbReference type="EMBL" id="AGA32645.1"/>
    </source>
</evidence>
<protein>
    <submittedName>
        <fullName evidence="2">Phosphohistidine phosphatase, SixA</fullName>
    </submittedName>
</protein>
<dbReference type="KEGG" id="tni:TVNIR_0958"/>
<dbReference type="HOGENOM" id="CLU_076038_0_1_6"/>
<dbReference type="Proteomes" id="UP000010809">
    <property type="component" value="Chromosome"/>
</dbReference>
<feature type="signal peptide" evidence="1">
    <location>
        <begin position="1"/>
        <end position="27"/>
    </location>
</feature>
<dbReference type="InterPro" id="IPR013078">
    <property type="entry name" value="His_Pase_superF_clade-1"/>
</dbReference>
<proteinExistence type="predicted"/>
<gene>
    <name evidence="2" type="ordered locus">TVNIR_0958</name>
</gene>
<dbReference type="SMART" id="SM00855">
    <property type="entry name" value="PGAM"/>
    <property type="match status" value="1"/>
</dbReference>